<accession>A0A9P6EH83</accession>
<dbReference type="AlphaFoldDB" id="A0A9P6EH83"/>
<keyword evidence="1" id="KW-0472">Membrane</keyword>
<name>A0A9P6EH83_9AGAR</name>
<organism evidence="2 3">
    <name type="scientific">Crepidotus variabilis</name>
    <dbReference type="NCBI Taxonomy" id="179855"/>
    <lineage>
        <taxon>Eukaryota</taxon>
        <taxon>Fungi</taxon>
        <taxon>Dikarya</taxon>
        <taxon>Basidiomycota</taxon>
        <taxon>Agaricomycotina</taxon>
        <taxon>Agaricomycetes</taxon>
        <taxon>Agaricomycetidae</taxon>
        <taxon>Agaricales</taxon>
        <taxon>Agaricineae</taxon>
        <taxon>Crepidotaceae</taxon>
        <taxon>Crepidotus</taxon>
    </lineage>
</organism>
<keyword evidence="1" id="KW-1133">Transmembrane helix</keyword>
<dbReference type="Proteomes" id="UP000807306">
    <property type="component" value="Unassembled WGS sequence"/>
</dbReference>
<gene>
    <name evidence="2" type="ORF">CPB83DRAFT_852354</name>
</gene>
<evidence type="ECO:0000313" key="3">
    <source>
        <dbReference type="Proteomes" id="UP000807306"/>
    </source>
</evidence>
<feature type="transmembrane region" description="Helical" evidence="1">
    <location>
        <begin position="14"/>
        <end position="36"/>
    </location>
</feature>
<proteinExistence type="predicted"/>
<evidence type="ECO:0000256" key="1">
    <source>
        <dbReference type="SAM" id="Phobius"/>
    </source>
</evidence>
<protein>
    <submittedName>
        <fullName evidence="2">Uncharacterized protein</fullName>
    </submittedName>
</protein>
<comment type="caution">
    <text evidence="2">The sequence shown here is derived from an EMBL/GenBank/DDBJ whole genome shotgun (WGS) entry which is preliminary data.</text>
</comment>
<keyword evidence="1" id="KW-0812">Transmembrane</keyword>
<sequence length="62" mass="7140">MDRMDSSPNINQQVVVVCSGVMYNYWQVLTIIYLPFSPMATKIQLFNNVRTTNPRVDCKLEG</sequence>
<keyword evidence="3" id="KW-1185">Reference proteome</keyword>
<evidence type="ECO:0000313" key="2">
    <source>
        <dbReference type="EMBL" id="KAF9529583.1"/>
    </source>
</evidence>
<reference evidence="2" key="1">
    <citation type="submission" date="2020-11" db="EMBL/GenBank/DDBJ databases">
        <authorList>
            <consortium name="DOE Joint Genome Institute"/>
            <person name="Ahrendt S."/>
            <person name="Riley R."/>
            <person name="Andreopoulos W."/>
            <person name="Labutti K."/>
            <person name="Pangilinan J."/>
            <person name="Ruiz-Duenas F.J."/>
            <person name="Barrasa J.M."/>
            <person name="Sanchez-Garcia M."/>
            <person name="Camarero S."/>
            <person name="Miyauchi S."/>
            <person name="Serrano A."/>
            <person name="Linde D."/>
            <person name="Babiker R."/>
            <person name="Drula E."/>
            <person name="Ayuso-Fernandez I."/>
            <person name="Pacheco R."/>
            <person name="Padilla G."/>
            <person name="Ferreira P."/>
            <person name="Barriuso J."/>
            <person name="Kellner H."/>
            <person name="Castanera R."/>
            <person name="Alfaro M."/>
            <person name="Ramirez L."/>
            <person name="Pisabarro A.G."/>
            <person name="Kuo A."/>
            <person name="Tritt A."/>
            <person name="Lipzen A."/>
            <person name="He G."/>
            <person name="Yan M."/>
            <person name="Ng V."/>
            <person name="Cullen D."/>
            <person name="Martin F."/>
            <person name="Rosso M.-N."/>
            <person name="Henrissat B."/>
            <person name="Hibbett D."/>
            <person name="Martinez A.T."/>
            <person name="Grigoriev I.V."/>
        </authorList>
    </citation>
    <scope>NUCLEOTIDE SEQUENCE</scope>
    <source>
        <strain evidence="2">CBS 506.95</strain>
    </source>
</reference>
<dbReference type="EMBL" id="MU157845">
    <property type="protein sequence ID" value="KAF9529583.1"/>
    <property type="molecule type" value="Genomic_DNA"/>
</dbReference>